<proteinExistence type="inferred from homology"/>
<dbReference type="InterPro" id="IPR002052">
    <property type="entry name" value="DNA_methylase_N6_adenine_CS"/>
</dbReference>
<dbReference type="EC" id="2.1.1.264" evidence="6"/>
<comment type="caution">
    <text evidence="10">The sequence shown here is derived from an EMBL/GenBank/DDBJ whole genome shotgun (WGS) entry which is preliminary data.</text>
</comment>
<evidence type="ECO:0000256" key="3">
    <source>
        <dbReference type="ARBA" id="ARBA00022603"/>
    </source>
</evidence>
<comment type="catalytic activity">
    <reaction evidence="6">
        <text>guanosine(2069) in 23S rRNA + S-adenosyl-L-methionine = N(2)-methylguanosine(2069) in 23S rRNA + S-adenosyl-L-homocysteine + H(+)</text>
        <dbReference type="Rhea" id="RHEA:43772"/>
        <dbReference type="Rhea" id="RHEA-COMP:10688"/>
        <dbReference type="Rhea" id="RHEA-COMP:10689"/>
        <dbReference type="ChEBI" id="CHEBI:15378"/>
        <dbReference type="ChEBI" id="CHEBI:57856"/>
        <dbReference type="ChEBI" id="CHEBI:59789"/>
        <dbReference type="ChEBI" id="CHEBI:74269"/>
        <dbReference type="ChEBI" id="CHEBI:74481"/>
        <dbReference type="EC" id="2.1.1.264"/>
    </reaction>
</comment>
<name>A0A3N0VDS1_9GAMM</name>
<reference evidence="10 11" key="1">
    <citation type="submission" date="2018-10" db="EMBL/GenBank/DDBJ databases">
        <authorList>
            <person name="Chen W.-M."/>
        </authorList>
    </citation>
    <scope>NUCLEOTIDE SEQUENCE [LARGE SCALE GENOMIC DNA]</scope>
    <source>
        <strain evidence="10 11">THS-13</strain>
    </source>
</reference>
<evidence type="ECO:0000256" key="1">
    <source>
        <dbReference type="ARBA" id="ARBA00022490"/>
    </source>
</evidence>
<dbReference type="InterPro" id="IPR054170">
    <property type="entry name" value="RlmL_1st"/>
</dbReference>
<dbReference type="Proteomes" id="UP000282106">
    <property type="component" value="Unassembled WGS sequence"/>
</dbReference>
<dbReference type="Gene3D" id="3.30.750.80">
    <property type="entry name" value="RNA methyltransferase domain (HRMD) like"/>
    <property type="match status" value="1"/>
</dbReference>
<dbReference type="InParanoid" id="A0A3N0VDS1"/>
<dbReference type="CDD" id="cd02440">
    <property type="entry name" value="AdoMet_MTases"/>
    <property type="match status" value="1"/>
</dbReference>
<evidence type="ECO:0000256" key="5">
    <source>
        <dbReference type="ARBA" id="ARBA00022691"/>
    </source>
</evidence>
<evidence type="ECO:0000256" key="2">
    <source>
        <dbReference type="ARBA" id="ARBA00022552"/>
    </source>
</evidence>
<evidence type="ECO:0000259" key="9">
    <source>
        <dbReference type="PROSITE" id="PS51165"/>
    </source>
</evidence>
<evidence type="ECO:0000313" key="11">
    <source>
        <dbReference type="Proteomes" id="UP000282106"/>
    </source>
</evidence>
<dbReference type="PANTHER" id="PTHR47313">
    <property type="entry name" value="RIBOSOMAL RNA LARGE SUBUNIT METHYLTRANSFERASE K/L"/>
    <property type="match status" value="1"/>
</dbReference>
<dbReference type="InterPro" id="IPR019614">
    <property type="entry name" value="SAM-dep_methyl-trfase"/>
</dbReference>
<evidence type="ECO:0000256" key="4">
    <source>
        <dbReference type="ARBA" id="ARBA00022679"/>
    </source>
</evidence>
<dbReference type="SUPFAM" id="SSF53335">
    <property type="entry name" value="S-adenosyl-L-methionine-dependent methyltransferases"/>
    <property type="match status" value="2"/>
</dbReference>
<protein>
    <recommendedName>
        <fullName evidence="6">Ribosomal RNA large subunit methyltransferase K/L</fullName>
    </recommendedName>
    <domain>
        <recommendedName>
            <fullName evidence="6">23S rRNA m2G2445 methyltransferase</fullName>
            <ecNumber evidence="6">2.1.1.173</ecNumber>
        </recommendedName>
        <alternativeName>
            <fullName evidence="6">rRNA (guanine-N(2)-)-methyltransferase RlmL</fullName>
        </alternativeName>
    </domain>
    <domain>
        <recommendedName>
            <fullName evidence="6">23S rRNA m7G2069 methyltransferase</fullName>
            <ecNumber evidence="6">2.1.1.264</ecNumber>
        </recommendedName>
        <alternativeName>
            <fullName evidence="6">rRNA (guanine-N(7)-)-methyltransferase RlmK</fullName>
        </alternativeName>
    </domain>
</protein>
<dbReference type="InterPro" id="IPR017244">
    <property type="entry name" value="23SrRNA_methyltr_KL"/>
</dbReference>
<dbReference type="Pfam" id="PF01170">
    <property type="entry name" value="UPF0020"/>
    <property type="match status" value="1"/>
</dbReference>
<dbReference type="GO" id="GO:0070043">
    <property type="term" value="F:rRNA (guanine-N7-)-methyltransferase activity"/>
    <property type="evidence" value="ECO:0007669"/>
    <property type="project" value="UniProtKB-UniRule"/>
</dbReference>
<sequence length="760" mass="83142">MPLFATCPRGVEPLLLEELRGLGAASLKETVGGIHASGDLAFAYKACLWSRLASRILMPLQRFPLSGGSGPHAGSEQLYAAAHAIDWPELFDARFSFAIEVAGRSRIVTHTHYAALKVKDAVADRFRAAVGKRPDVDAEAPDIRIHLHLDGDYATLSLDLAGESLHQRGYRQRGVAAPLKENLAAALLLRAGWPAIAARGGGLLDPMCGSGTLVIEAGWIAADIAPGLLRERWGFAAWNEHQPRLWRTLREQAETRRERGLKAELPALAGRDLDPAAVAAARRNGQQAGLTGKVDFTVGDATLATPPAGAPGLVICNPPYGERLANEAELVKLHSLYGSRLKAAFGGWKAALFTGRPDLGHRLGLRADKLYAFYNGALPCKLLLMDVHAQAAGGLPATPGEPLPDGSALESGATQLPTAPSPLGSGERKEVAPDFANRLRKNLSHLNKWAKRSGVSNYRLYDADLKDYAVAVDLYSTPERHAVVQEYAPPKTIEPAAAERRLREALTVIQQVLELPSANLHYKLRRAQKGPSQYQRQAETERYHVVAEHGAKLWVNFDDYLDTGLFLDHRPMRLRLQKECAGKRFLNLFCYTGAATVQAAVGGAAQTLSVDLSNTYLDWLAQNLELNQIACTEVDGRGALPTRLPAHATLRADCLDWLARTAADPRAPQFDVIFCDPPTFSNSKKMEDSWDVQRDHTALIADALTLLAPGGVLYFSCNRQRFKLEPREDWQVRDISPQTLDEDFKRPPPAHRCWRITPAT</sequence>
<dbReference type="EMBL" id="RJVO01000003">
    <property type="protein sequence ID" value="ROH90866.1"/>
    <property type="molecule type" value="Genomic_DNA"/>
</dbReference>
<dbReference type="GO" id="GO:0003723">
    <property type="term" value="F:RNA binding"/>
    <property type="evidence" value="ECO:0007669"/>
    <property type="project" value="UniProtKB-UniRule"/>
</dbReference>
<organism evidence="10 11">
    <name type="scientific">Stagnimonas aquatica</name>
    <dbReference type="NCBI Taxonomy" id="2689987"/>
    <lineage>
        <taxon>Bacteria</taxon>
        <taxon>Pseudomonadati</taxon>
        <taxon>Pseudomonadota</taxon>
        <taxon>Gammaproteobacteria</taxon>
        <taxon>Nevskiales</taxon>
        <taxon>Nevskiaceae</taxon>
        <taxon>Stagnimonas</taxon>
    </lineage>
</organism>
<dbReference type="PANTHER" id="PTHR47313:SF1">
    <property type="entry name" value="RIBOSOMAL RNA LARGE SUBUNIT METHYLTRANSFERASE K_L"/>
    <property type="match status" value="1"/>
</dbReference>
<keyword evidence="11" id="KW-1185">Reference proteome</keyword>
<dbReference type="Pfam" id="PF22020">
    <property type="entry name" value="RlmL_1st"/>
    <property type="match status" value="1"/>
</dbReference>
<keyword evidence="2 6" id="KW-0698">rRNA processing</keyword>
<dbReference type="AlphaFoldDB" id="A0A3N0VDS1"/>
<comment type="subcellular location">
    <subcellularLocation>
        <location evidence="6">Cytoplasm</location>
    </subcellularLocation>
</comment>
<dbReference type="InterPro" id="IPR053943">
    <property type="entry name" value="RlmKL-like_Mtase_CS"/>
</dbReference>
<comment type="similarity">
    <text evidence="6">Belongs to the methyltransferase superfamily. RlmKL family.</text>
</comment>
<dbReference type="FunCoup" id="A0A3N0VDS1">
    <property type="interactions" value="285"/>
</dbReference>
<dbReference type="EC" id="2.1.1.173" evidence="6"/>
<keyword evidence="1 6" id="KW-0963">Cytoplasm</keyword>
<dbReference type="InterPro" id="IPR000241">
    <property type="entry name" value="RlmKL-like_Mtase"/>
</dbReference>
<dbReference type="Pfam" id="PF10672">
    <property type="entry name" value="Methyltrans_SAM"/>
    <property type="match status" value="1"/>
</dbReference>
<comment type="catalytic activity">
    <reaction evidence="6">
        <text>guanosine(2445) in 23S rRNA + S-adenosyl-L-methionine = N(2)-methylguanosine(2445) in 23S rRNA + S-adenosyl-L-homocysteine + H(+)</text>
        <dbReference type="Rhea" id="RHEA:42740"/>
        <dbReference type="Rhea" id="RHEA-COMP:10215"/>
        <dbReference type="Rhea" id="RHEA-COMP:10216"/>
        <dbReference type="ChEBI" id="CHEBI:15378"/>
        <dbReference type="ChEBI" id="CHEBI:57856"/>
        <dbReference type="ChEBI" id="CHEBI:59789"/>
        <dbReference type="ChEBI" id="CHEBI:74269"/>
        <dbReference type="ChEBI" id="CHEBI:74481"/>
        <dbReference type="EC" id="2.1.1.173"/>
    </reaction>
</comment>
<dbReference type="InterPro" id="IPR029063">
    <property type="entry name" value="SAM-dependent_MTases_sf"/>
</dbReference>
<evidence type="ECO:0000256" key="6">
    <source>
        <dbReference type="HAMAP-Rule" id="MF_01858"/>
    </source>
</evidence>
<comment type="function">
    <text evidence="6">Specifically methylates the guanine in position 2445 (m2G2445) and the guanine in position 2069 (m7G2069) of 23S rRNA.</text>
</comment>
<dbReference type="CDD" id="cd11715">
    <property type="entry name" value="THUMP_AdoMetMT"/>
    <property type="match status" value="1"/>
</dbReference>
<dbReference type="GO" id="GO:0052915">
    <property type="term" value="F:23S rRNA (guanine(2445)-N(2))-methyltransferase activity"/>
    <property type="evidence" value="ECO:0007669"/>
    <property type="project" value="UniProtKB-UniRule"/>
</dbReference>
<evidence type="ECO:0000256" key="8">
    <source>
        <dbReference type="SAM" id="MobiDB-lite"/>
    </source>
</evidence>
<feature type="region of interest" description="Disordered" evidence="8">
    <location>
        <begin position="396"/>
        <end position="429"/>
    </location>
</feature>
<feature type="domain" description="THUMP" evidence="9">
    <location>
        <begin position="42"/>
        <end position="160"/>
    </location>
</feature>
<dbReference type="PROSITE" id="PS51165">
    <property type="entry name" value="THUMP"/>
    <property type="match status" value="1"/>
</dbReference>
<keyword evidence="5 6" id="KW-0949">S-adenosyl-L-methionine</keyword>
<dbReference type="SMART" id="SM00981">
    <property type="entry name" value="THUMP"/>
    <property type="match status" value="1"/>
</dbReference>
<gene>
    <name evidence="6 10" type="primary">rlmL</name>
    <name evidence="10" type="ORF">ED208_07745</name>
</gene>
<keyword evidence="4 6" id="KW-0808">Transferase</keyword>
<dbReference type="NCBIfam" id="NF008748">
    <property type="entry name" value="PRK11783.1"/>
    <property type="match status" value="1"/>
</dbReference>
<dbReference type="PROSITE" id="PS00092">
    <property type="entry name" value="N6_MTASE"/>
    <property type="match status" value="1"/>
</dbReference>
<dbReference type="HAMAP" id="MF_01858">
    <property type="entry name" value="23SrRNA_methyltr_KL"/>
    <property type="match status" value="1"/>
</dbReference>
<accession>A0A3N0VDS1</accession>
<dbReference type="Gene3D" id="3.30.2130.30">
    <property type="match status" value="1"/>
</dbReference>
<evidence type="ECO:0000256" key="7">
    <source>
        <dbReference type="PROSITE-ProRule" id="PRU00529"/>
    </source>
</evidence>
<dbReference type="PROSITE" id="PS01261">
    <property type="entry name" value="UPF0020"/>
    <property type="match status" value="1"/>
</dbReference>
<dbReference type="InterPro" id="IPR004114">
    <property type="entry name" value="THUMP_dom"/>
</dbReference>
<keyword evidence="7" id="KW-0694">RNA-binding</keyword>
<dbReference type="PIRSF" id="PIRSF037618">
    <property type="entry name" value="RNA_Mtase_bacteria_prd"/>
    <property type="match status" value="1"/>
</dbReference>
<evidence type="ECO:0000313" key="10">
    <source>
        <dbReference type="EMBL" id="ROH90866.1"/>
    </source>
</evidence>
<dbReference type="Pfam" id="PF02926">
    <property type="entry name" value="THUMP"/>
    <property type="match status" value="1"/>
</dbReference>
<dbReference type="GO" id="GO:0005737">
    <property type="term" value="C:cytoplasm"/>
    <property type="evidence" value="ECO:0007669"/>
    <property type="project" value="UniProtKB-SubCell"/>
</dbReference>
<dbReference type="Gene3D" id="3.40.50.150">
    <property type="entry name" value="Vaccinia Virus protein VP39"/>
    <property type="match status" value="2"/>
</dbReference>
<keyword evidence="3 6" id="KW-0489">Methyltransferase</keyword>